<dbReference type="GO" id="GO:0016788">
    <property type="term" value="F:hydrolase activity, acting on ester bonds"/>
    <property type="evidence" value="ECO:0007669"/>
    <property type="project" value="InterPro"/>
</dbReference>
<dbReference type="RefSeq" id="WP_109567903.1">
    <property type="nucleotide sequence ID" value="NZ_CP029463.1"/>
</dbReference>
<keyword evidence="3" id="KW-1185">Reference proteome</keyword>
<dbReference type="Pfam" id="PF07463">
    <property type="entry name" value="NUMOD4"/>
    <property type="match status" value="1"/>
</dbReference>
<dbReference type="OrthoDB" id="6631788at2"/>
<dbReference type="Proteomes" id="UP000245429">
    <property type="component" value="Chromosome"/>
</dbReference>
<dbReference type="AlphaFoldDB" id="A0A2U8QRL9"/>
<dbReference type="InterPro" id="IPR010902">
    <property type="entry name" value="NUMOD4"/>
</dbReference>
<dbReference type="KEGG" id="fse:DI487_00435"/>
<gene>
    <name evidence="2" type="ORF">DI487_00435</name>
</gene>
<dbReference type="SUPFAM" id="SSF54060">
    <property type="entry name" value="His-Me finger endonucleases"/>
    <property type="match status" value="1"/>
</dbReference>
<evidence type="ECO:0000313" key="2">
    <source>
        <dbReference type="EMBL" id="AWM12494.1"/>
    </source>
</evidence>
<dbReference type="Gene3D" id="3.90.75.20">
    <property type="match status" value="1"/>
</dbReference>
<sequence length="198" mass="23592">MNHFIVEEWKEFVPDFELKKRYLVSNLGRIKSCDKDLGNCLLLKGSLTDGYNFLNFSRSIDGKKKYIHYSYHFLVASLFIEKKKEDHTHVIHLDYDRQNNHVNNLKWVTYEEMLEHGQRSPYVKEAKRKLIEFNKKRDGQKLTVNDVIRLKKKLLDPNRKTRHKILAKQFGITEMQVYRIKSGENWGHIQVDIKGAEN</sequence>
<organism evidence="2 3">
    <name type="scientific">Flavobacterium sediminis</name>
    <dbReference type="NCBI Taxonomy" id="2201181"/>
    <lineage>
        <taxon>Bacteria</taxon>
        <taxon>Pseudomonadati</taxon>
        <taxon>Bacteroidota</taxon>
        <taxon>Flavobacteriia</taxon>
        <taxon>Flavobacteriales</taxon>
        <taxon>Flavobacteriaceae</taxon>
        <taxon>Flavobacterium</taxon>
    </lineage>
</organism>
<dbReference type="EMBL" id="CP029463">
    <property type="protein sequence ID" value="AWM12494.1"/>
    <property type="molecule type" value="Genomic_DNA"/>
</dbReference>
<name>A0A2U8QRL9_9FLAO</name>
<evidence type="ECO:0000259" key="1">
    <source>
        <dbReference type="Pfam" id="PF07463"/>
    </source>
</evidence>
<feature type="domain" description="NUMOD4" evidence="1">
    <location>
        <begin position="7"/>
        <end position="56"/>
    </location>
</feature>
<evidence type="ECO:0000313" key="3">
    <source>
        <dbReference type="Proteomes" id="UP000245429"/>
    </source>
</evidence>
<dbReference type="InterPro" id="IPR044925">
    <property type="entry name" value="His-Me_finger_sf"/>
</dbReference>
<accession>A0A2U8QRL9</accession>
<proteinExistence type="predicted"/>
<protein>
    <recommendedName>
        <fullName evidence="1">NUMOD4 domain-containing protein</fullName>
    </recommendedName>
</protein>
<reference evidence="2 3" key="1">
    <citation type="submission" date="2018-05" db="EMBL/GenBank/DDBJ databases">
        <title>Flavobacterium sp. MEBiC07310.</title>
        <authorList>
            <person name="Baek K."/>
        </authorList>
    </citation>
    <scope>NUCLEOTIDE SEQUENCE [LARGE SCALE GENOMIC DNA]</scope>
    <source>
        <strain evidence="2 3">MEBiC07310</strain>
    </source>
</reference>